<sequence length="817" mass="86850">MLKPGTRCSVHNQAGPQQRRHPLYRGCRSRHAAVIAKASNSDDEPSHSGGIGESVAQRAARLRAEQARLEAELAELEELAQGLDADERAELQAALQGVDAATKPANTNAKQESVDMPAAVRAFLEAAGTAEAVPWDGRPVVGPDDDSFLRPRLPVRSWDVTSTEPGEGVGTFDPAALSEAEWQELLAGGDLGGGAPGSGHSGEWAPDGEGWDGADAAAAAGGTSGTSGGSGRRKGEEGGRKGRRRMLGKPPLLREDGLDQGHDDEFMPGDDEAVAEDARVAGALATLEEGGQLPPDERERGRPREPAAKFLARMDALRAIYEAQYRKGGMRTVSPEALAALDEGWDSDAEEPVENQDILEVRASPDVPLEIDRQFRRMEWMLYRLRRAHAQAGPAGPAAALASAGLAAEDVVYEDGVVECTGVARWFDYACRVASTGATTELYNIWANMSEHRPSPRWYIAADMFLNVPWPDWYDEYLQANAQPDDEGAPSAGVGAGAASVLRDTEAYFGQGAGAKQVPQPPALPQRPREGSGNPFGPQWEDAFAERALSRQTQVVTGTAPFLPSEWPADPAGAATADPDAGSGGADDPVRFFSAPGTRASAARRGPRLRRLERWVSNSARPLPPLAAAAASSAVPGRAELLPTLRRMQALAGMHAEPRAQSLAAAADPRADPVSRALRTTGEDLLAGCRGKQEAEVARDIQALASSMAAAAGRPEEEEEEEEEEEPPLGRAWQTGRCFTIPMTVMYCISTDLGQVERVQVHWNGIIGATLGGHQDALDAYVAAARLTEIMACPGFRLRLGPAQAMGEHSAEDVYGD</sequence>
<feature type="compositionally biased region" description="Gly residues" evidence="2">
    <location>
        <begin position="189"/>
        <end position="200"/>
    </location>
</feature>
<dbReference type="EMBL" id="JALJOU010000037">
    <property type="protein sequence ID" value="KAK9833255.1"/>
    <property type="molecule type" value="Genomic_DNA"/>
</dbReference>
<feature type="compositionally biased region" description="Basic and acidic residues" evidence="2">
    <location>
        <begin position="252"/>
        <end position="265"/>
    </location>
</feature>
<feature type="region of interest" description="Disordered" evidence="2">
    <location>
        <begin position="513"/>
        <end position="540"/>
    </location>
</feature>
<evidence type="ECO:0000256" key="2">
    <source>
        <dbReference type="SAM" id="MobiDB-lite"/>
    </source>
</evidence>
<name>A0AAW1RID4_9CHLO</name>
<evidence type="ECO:0000313" key="3">
    <source>
        <dbReference type="EMBL" id="KAK9833255.1"/>
    </source>
</evidence>
<organism evidence="3 4">
    <name type="scientific">Elliptochloris bilobata</name>
    <dbReference type="NCBI Taxonomy" id="381761"/>
    <lineage>
        <taxon>Eukaryota</taxon>
        <taxon>Viridiplantae</taxon>
        <taxon>Chlorophyta</taxon>
        <taxon>core chlorophytes</taxon>
        <taxon>Trebouxiophyceae</taxon>
        <taxon>Trebouxiophyceae incertae sedis</taxon>
        <taxon>Elliptochloris clade</taxon>
        <taxon>Elliptochloris</taxon>
    </lineage>
</organism>
<feature type="region of interest" description="Disordered" evidence="2">
    <location>
        <begin position="285"/>
        <end position="304"/>
    </location>
</feature>
<comment type="caution">
    <text evidence="3">The sequence shown here is derived from an EMBL/GenBank/DDBJ whole genome shotgun (WGS) entry which is preliminary data.</text>
</comment>
<feature type="region of interest" description="Disordered" evidence="2">
    <location>
        <begin position="1"/>
        <end position="24"/>
    </location>
</feature>
<keyword evidence="1" id="KW-0175">Coiled coil</keyword>
<evidence type="ECO:0000256" key="1">
    <source>
        <dbReference type="SAM" id="Coils"/>
    </source>
</evidence>
<keyword evidence="4" id="KW-1185">Reference proteome</keyword>
<evidence type="ECO:0000313" key="4">
    <source>
        <dbReference type="Proteomes" id="UP001445335"/>
    </source>
</evidence>
<feature type="region of interest" description="Disordered" evidence="2">
    <location>
        <begin position="707"/>
        <end position="731"/>
    </location>
</feature>
<feature type="compositionally biased region" description="Basic and acidic residues" evidence="2">
    <location>
        <begin position="295"/>
        <end position="304"/>
    </location>
</feature>
<gene>
    <name evidence="3" type="ORF">WJX81_000305</name>
</gene>
<feature type="compositionally biased region" description="Low complexity" evidence="2">
    <location>
        <begin position="568"/>
        <end position="581"/>
    </location>
</feature>
<proteinExistence type="predicted"/>
<protein>
    <submittedName>
        <fullName evidence="3">Uncharacterized protein</fullName>
    </submittedName>
</protein>
<accession>A0AAW1RID4</accession>
<dbReference type="AlphaFoldDB" id="A0AAW1RID4"/>
<feature type="compositionally biased region" description="Acidic residues" evidence="2">
    <location>
        <begin position="716"/>
        <end position="727"/>
    </location>
</feature>
<dbReference type="Proteomes" id="UP001445335">
    <property type="component" value="Unassembled WGS sequence"/>
</dbReference>
<feature type="coiled-coil region" evidence="1">
    <location>
        <begin position="52"/>
        <end position="89"/>
    </location>
</feature>
<feature type="region of interest" description="Disordered" evidence="2">
    <location>
        <begin position="187"/>
        <end position="269"/>
    </location>
</feature>
<feature type="region of interest" description="Disordered" evidence="2">
    <location>
        <begin position="561"/>
        <end position="587"/>
    </location>
</feature>
<reference evidence="3 4" key="1">
    <citation type="journal article" date="2024" name="Nat. Commun.">
        <title>Phylogenomics reveals the evolutionary origins of lichenization in chlorophyte algae.</title>
        <authorList>
            <person name="Puginier C."/>
            <person name="Libourel C."/>
            <person name="Otte J."/>
            <person name="Skaloud P."/>
            <person name="Haon M."/>
            <person name="Grisel S."/>
            <person name="Petersen M."/>
            <person name="Berrin J.G."/>
            <person name="Delaux P.M."/>
            <person name="Dal Grande F."/>
            <person name="Keller J."/>
        </authorList>
    </citation>
    <scope>NUCLEOTIDE SEQUENCE [LARGE SCALE GENOMIC DNA]</scope>
    <source>
        <strain evidence="3 4">SAG 245.80</strain>
    </source>
</reference>